<dbReference type="Proteomes" id="UP001501326">
    <property type="component" value="Unassembled WGS sequence"/>
</dbReference>
<dbReference type="EMBL" id="BAAARN010000004">
    <property type="protein sequence ID" value="GAA2738677.1"/>
    <property type="molecule type" value="Genomic_DNA"/>
</dbReference>
<feature type="transmembrane region" description="Helical" evidence="2">
    <location>
        <begin position="35"/>
        <end position="54"/>
    </location>
</feature>
<keyword evidence="2" id="KW-0472">Membrane</keyword>
<evidence type="ECO:0000256" key="2">
    <source>
        <dbReference type="SAM" id="Phobius"/>
    </source>
</evidence>
<dbReference type="RefSeq" id="WP_344195093.1">
    <property type="nucleotide sequence ID" value="NZ_BAAARN010000004.1"/>
</dbReference>
<proteinExistence type="predicted"/>
<keyword evidence="2" id="KW-1133">Transmembrane helix</keyword>
<evidence type="ECO:0000313" key="4">
    <source>
        <dbReference type="Proteomes" id="UP001501326"/>
    </source>
</evidence>
<feature type="region of interest" description="Disordered" evidence="1">
    <location>
        <begin position="1"/>
        <end position="22"/>
    </location>
</feature>
<sequence length="134" mass="14037">MSGHQPGTGDDDKGRDPYAPTPPAFDIAESLRAPISRGFALTLAVLLLLALVWVDHRQQARLDQVEQYTSSAVSMSTQFVPPSGADPATCWLLGTLANAQGQGALVAQWASNGTEDDCKTSAARGARGQALDGN</sequence>
<comment type="caution">
    <text evidence="3">The sequence shown here is derived from an EMBL/GenBank/DDBJ whole genome shotgun (WGS) entry which is preliminary data.</text>
</comment>
<gene>
    <name evidence="3" type="ORF">GCM10009867_31080</name>
</gene>
<keyword evidence="2" id="KW-0812">Transmembrane</keyword>
<accession>A0ABN3UUJ7</accession>
<evidence type="ECO:0000256" key="1">
    <source>
        <dbReference type="SAM" id="MobiDB-lite"/>
    </source>
</evidence>
<organism evidence="3 4">
    <name type="scientific">Pedococcus aerophilus</name>
    <dbReference type="NCBI Taxonomy" id="436356"/>
    <lineage>
        <taxon>Bacteria</taxon>
        <taxon>Bacillati</taxon>
        <taxon>Actinomycetota</taxon>
        <taxon>Actinomycetes</taxon>
        <taxon>Micrococcales</taxon>
        <taxon>Intrasporangiaceae</taxon>
        <taxon>Pedococcus</taxon>
    </lineage>
</organism>
<keyword evidence="4" id="KW-1185">Reference proteome</keyword>
<reference evidence="3 4" key="1">
    <citation type="journal article" date="2019" name="Int. J. Syst. Evol. Microbiol.">
        <title>The Global Catalogue of Microorganisms (GCM) 10K type strain sequencing project: providing services to taxonomists for standard genome sequencing and annotation.</title>
        <authorList>
            <consortium name="The Broad Institute Genomics Platform"/>
            <consortium name="The Broad Institute Genome Sequencing Center for Infectious Disease"/>
            <person name="Wu L."/>
            <person name="Ma J."/>
        </authorList>
    </citation>
    <scope>NUCLEOTIDE SEQUENCE [LARGE SCALE GENOMIC DNA]</scope>
    <source>
        <strain evidence="3 4">JCM 16378</strain>
    </source>
</reference>
<name>A0ABN3UUJ7_9MICO</name>
<protein>
    <submittedName>
        <fullName evidence="3">Uncharacterized protein</fullName>
    </submittedName>
</protein>
<evidence type="ECO:0000313" key="3">
    <source>
        <dbReference type="EMBL" id="GAA2738677.1"/>
    </source>
</evidence>